<name>A0A2I1RC18_9ACTN</name>
<dbReference type="Pfam" id="PF13193">
    <property type="entry name" value="AMP-binding_C"/>
    <property type="match status" value="1"/>
</dbReference>
<dbReference type="AlphaFoldDB" id="A0A2I1RC18"/>
<evidence type="ECO:0000259" key="5">
    <source>
        <dbReference type="Pfam" id="PF00501"/>
    </source>
</evidence>
<protein>
    <submittedName>
        <fullName evidence="7">Acyl-CoA synthetase</fullName>
    </submittedName>
</protein>
<evidence type="ECO:0000313" key="7">
    <source>
        <dbReference type="EMBL" id="PKZ66635.1"/>
    </source>
</evidence>
<evidence type="ECO:0000256" key="3">
    <source>
        <dbReference type="ARBA" id="ARBA00022832"/>
    </source>
</evidence>
<sequence length="533" mass="56683">MVELGSDTGRDGPAPSAPADFTFDELSPASFLDRAVSAFADRIAIVDGDRRFTYAELHRRVGQLTAALEGLGVGPGDRVAALCANSAVMLELHSAVPAHGSVLVPLNIRLSEPELVYILEHSGATLLIATVEFADRARAVGEAVGIRVVIGGSADGSDEYERLLADAGAPVRRDTDERGLLAINYTSGTTGRPKGVMYHHRGAYLQSVAMAYHSGLGPGSKYLWTLPMFHCDGWCFTWAVIAAGGTSVCLRSIDTGLIWRHLVDDDVTHFSAAPTVLTMIAEDPSAARLDRVVQAATGGAPPSPALLARMAGLGIEITHLYGMTETFGPIVVNQWQPEWDDATDEVRAVRKARQGIGNIVAGRVRVVSDEGGDVAADGETIGELVVRGNNVMLGYYRDPEATAAATLDGWLRTGDLAVMHPDGYVEIRDRSKDVIISGGENIASVEVERVLDSHPDVVESAVVGRPDERWGEVPIAYVSVRAGASLTAEGLVEFARKTLARFKVPKEIVFAELPKTSTGKIQKNVLRGGGASS</sequence>
<reference evidence="7 8" key="1">
    <citation type="submission" date="2017-12" db="EMBL/GenBank/DDBJ databases">
        <title>Phylogenetic diversity of female urinary microbiome.</title>
        <authorList>
            <person name="Thomas-White K."/>
            <person name="Wolfe A.J."/>
        </authorList>
    </citation>
    <scope>NUCLEOTIDE SEQUENCE [LARGE SCALE GENOMIC DNA]</scope>
    <source>
        <strain evidence="7 8">UMB0777</strain>
    </source>
</reference>
<comment type="similarity">
    <text evidence="1">Belongs to the ATP-dependent AMP-binding enzyme family.</text>
</comment>
<dbReference type="InterPro" id="IPR042099">
    <property type="entry name" value="ANL_N_sf"/>
</dbReference>
<proteinExistence type="inferred from homology"/>
<keyword evidence="3" id="KW-0276">Fatty acid metabolism</keyword>
<keyword evidence="2" id="KW-0436">Ligase</keyword>
<feature type="domain" description="AMP-binding enzyme C-terminal" evidence="6">
    <location>
        <begin position="446"/>
        <end position="520"/>
    </location>
</feature>
<dbReference type="Gene3D" id="3.30.300.30">
    <property type="match status" value="1"/>
</dbReference>
<dbReference type="InterPro" id="IPR045851">
    <property type="entry name" value="AMP-bd_C_sf"/>
</dbReference>
<evidence type="ECO:0000256" key="1">
    <source>
        <dbReference type="ARBA" id="ARBA00006432"/>
    </source>
</evidence>
<dbReference type="PROSITE" id="PS00455">
    <property type="entry name" value="AMP_BINDING"/>
    <property type="match status" value="1"/>
</dbReference>
<dbReference type="Gene3D" id="3.40.50.12780">
    <property type="entry name" value="N-terminal domain of ligase-like"/>
    <property type="match status" value="1"/>
</dbReference>
<feature type="domain" description="AMP-dependent synthetase/ligase" evidence="5">
    <location>
        <begin position="33"/>
        <end position="396"/>
    </location>
</feature>
<dbReference type="GO" id="GO:0006631">
    <property type="term" value="P:fatty acid metabolic process"/>
    <property type="evidence" value="ECO:0007669"/>
    <property type="project" value="UniProtKB-KW"/>
</dbReference>
<dbReference type="InterPro" id="IPR000873">
    <property type="entry name" value="AMP-dep_synth/lig_dom"/>
</dbReference>
<gene>
    <name evidence="7" type="ORF">CYJ73_07055</name>
</gene>
<evidence type="ECO:0000259" key="6">
    <source>
        <dbReference type="Pfam" id="PF13193"/>
    </source>
</evidence>
<dbReference type="STRING" id="2055.BCM27_14795"/>
<dbReference type="Proteomes" id="UP000234662">
    <property type="component" value="Unassembled WGS sequence"/>
</dbReference>
<dbReference type="PANTHER" id="PTHR43859:SF4">
    <property type="entry name" value="BUTANOATE--COA LIGASE AAE1-RELATED"/>
    <property type="match status" value="1"/>
</dbReference>
<evidence type="ECO:0000256" key="4">
    <source>
        <dbReference type="ARBA" id="ARBA00023098"/>
    </source>
</evidence>
<organism evidence="7 8">
    <name type="scientific">Gordonia terrae</name>
    <dbReference type="NCBI Taxonomy" id="2055"/>
    <lineage>
        <taxon>Bacteria</taxon>
        <taxon>Bacillati</taxon>
        <taxon>Actinomycetota</taxon>
        <taxon>Actinomycetes</taxon>
        <taxon>Mycobacteriales</taxon>
        <taxon>Gordoniaceae</taxon>
        <taxon>Gordonia</taxon>
    </lineage>
</organism>
<dbReference type="GO" id="GO:0016874">
    <property type="term" value="F:ligase activity"/>
    <property type="evidence" value="ECO:0007669"/>
    <property type="project" value="UniProtKB-KW"/>
</dbReference>
<dbReference type="FunFam" id="3.30.300.30:FF:000008">
    <property type="entry name" value="2,3-dihydroxybenzoate-AMP ligase"/>
    <property type="match status" value="1"/>
</dbReference>
<keyword evidence="4" id="KW-0443">Lipid metabolism</keyword>
<dbReference type="PANTHER" id="PTHR43859">
    <property type="entry name" value="ACYL-ACTIVATING ENZYME"/>
    <property type="match status" value="1"/>
</dbReference>
<dbReference type="Pfam" id="PF00501">
    <property type="entry name" value="AMP-binding"/>
    <property type="match status" value="1"/>
</dbReference>
<comment type="caution">
    <text evidence="7">The sequence shown here is derived from an EMBL/GenBank/DDBJ whole genome shotgun (WGS) entry which is preliminary data.</text>
</comment>
<dbReference type="InterPro" id="IPR025110">
    <property type="entry name" value="AMP-bd_C"/>
</dbReference>
<dbReference type="InterPro" id="IPR020845">
    <property type="entry name" value="AMP-binding_CS"/>
</dbReference>
<dbReference type="SUPFAM" id="SSF56801">
    <property type="entry name" value="Acetyl-CoA synthetase-like"/>
    <property type="match status" value="1"/>
</dbReference>
<dbReference type="EMBL" id="PKJC01000003">
    <property type="protein sequence ID" value="PKZ66635.1"/>
    <property type="molecule type" value="Genomic_DNA"/>
</dbReference>
<evidence type="ECO:0000313" key="8">
    <source>
        <dbReference type="Proteomes" id="UP000234662"/>
    </source>
</evidence>
<accession>A0A2I1RC18</accession>
<evidence type="ECO:0000256" key="2">
    <source>
        <dbReference type="ARBA" id="ARBA00022598"/>
    </source>
</evidence>